<feature type="region of interest" description="Disordered" evidence="5">
    <location>
        <begin position="486"/>
        <end position="538"/>
    </location>
</feature>
<dbReference type="Proteomes" id="UP000053555">
    <property type="component" value="Unassembled WGS sequence"/>
</dbReference>
<dbReference type="EMBL" id="KN640708">
    <property type="protein sequence ID" value="KHN47465.1"/>
    <property type="molecule type" value="Genomic_DNA"/>
</dbReference>
<keyword evidence="1" id="KW-0547">Nucleotide-binding</keyword>
<dbReference type="PRINTS" id="PR00364">
    <property type="entry name" value="DISEASERSIST"/>
</dbReference>
<protein>
    <submittedName>
        <fullName evidence="7">Disease resistance protein</fullName>
        <ecNumber evidence="7">3.1.3.16</ecNumber>
    </submittedName>
</protein>
<proteinExistence type="predicted"/>
<gene>
    <name evidence="7" type="ORF">glysoja_040342</name>
</gene>
<dbReference type="SMART" id="SM00382">
    <property type="entry name" value="AAA"/>
    <property type="match status" value="1"/>
</dbReference>
<keyword evidence="2" id="KW-0611">Plant defense</keyword>
<dbReference type="GO" id="GO:0004722">
    <property type="term" value="F:protein serine/threonine phosphatase activity"/>
    <property type="evidence" value="ECO:0007669"/>
    <property type="project" value="UniProtKB-EC"/>
</dbReference>
<evidence type="ECO:0000256" key="5">
    <source>
        <dbReference type="SAM" id="MobiDB-lite"/>
    </source>
</evidence>
<dbReference type="InterPro" id="IPR042197">
    <property type="entry name" value="Apaf_helical"/>
</dbReference>
<name>A0A0B2SRD5_GLYSO</name>
<dbReference type="EC" id="3.1.3.16" evidence="7"/>
<dbReference type="PANTHER" id="PTHR33463:SF203">
    <property type="entry name" value="AAA+ ATPASE DOMAIN-CONTAINING PROTEIN"/>
    <property type="match status" value="1"/>
</dbReference>
<keyword evidence="7" id="KW-0378">Hydrolase</keyword>
<dbReference type="InterPro" id="IPR057135">
    <property type="entry name" value="At4g27190-like_LRR"/>
</dbReference>
<dbReference type="Pfam" id="PF23247">
    <property type="entry name" value="LRR_RPS2"/>
    <property type="match status" value="1"/>
</dbReference>
<dbReference type="Gene3D" id="1.10.8.430">
    <property type="entry name" value="Helical domain of apoptotic protease-activating factors"/>
    <property type="match status" value="1"/>
</dbReference>
<dbReference type="Gene3D" id="3.40.50.300">
    <property type="entry name" value="P-loop containing nucleotide triphosphate hydrolases"/>
    <property type="match status" value="1"/>
</dbReference>
<dbReference type="InterPro" id="IPR002182">
    <property type="entry name" value="NB-ARC"/>
</dbReference>
<sequence length="546" mass="61815">MDSKTVESKVEPVSSQFGLGYITSYKSNLESLKTEVQKLEATKNSVRDSVDEATKNGEVIVNVVEIWLKKVDATVAEANKLIIENDVHANCMRYFPNLRFRHQHSKKSQKITQEIYQVLEEGNFDRISYSKPSTLKEIQQALKDPNIFKIGLYGTDGVGKTTLVKELAREVEKDGSFDAVVMAEVDNSPDVENIQGQIANALGLKLDEETKERRVDQLRQRIRKEKNILVILDDICGKLDLAEVGIPFGDDHKGYKLVLTSEYLNVLKCQMGTQKDFKLEVLSDNDSWKLFEKIAGDDIRMNNKDKSIAQNVAKCCDGLSLFIVIVAKALRKKHVSTWKENLIKLKRFYEASNQVKIWDDKLAVHFYSQNLRVLEVRGCLWLESLFSSSPARALVKLQHLEIKGCFILVEIFVRQEEVAFPNLETLLISRMINQQVPNSLCKLNKIKITSSLGLHHVFPVVVAKELRQLQVLEIWRSSKKETIVETSDSGDAQDEIASTKLEEQKVESEKKGDALGEFASTNSEELIPGSGNKGDAPREIVFMKEH</sequence>
<dbReference type="CDD" id="cd00009">
    <property type="entry name" value="AAA"/>
    <property type="match status" value="1"/>
</dbReference>
<dbReference type="InterPro" id="IPR050905">
    <property type="entry name" value="Plant_NBS-LRR"/>
</dbReference>
<evidence type="ECO:0000259" key="6">
    <source>
        <dbReference type="SMART" id="SM00382"/>
    </source>
</evidence>
<dbReference type="GO" id="GO:0005524">
    <property type="term" value="F:ATP binding"/>
    <property type="evidence" value="ECO:0007669"/>
    <property type="project" value="UniProtKB-KW"/>
</dbReference>
<reference evidence="7" key="1">
    <citation type="submission" date="2014-07" db="EMBL/GenBank/DDBJ databases">
        <title>Identification of a novel salt tolerance gene in wild soybean by whole-genome sequencing.</title>
        <authorList>
            <person name="Lam H.-M."/>
            <person name="Qi X."/>
            <person name="Li M.-W."/>
            <person name="Liu X."/>
            <person name="Xie M."/>
            <person name="Ni M."/>
            <person name="Xu X."/>
        </authorList>
    </citation>
    <scope>NUCLEOTIDE SEQUENCE [LARGE SCALE GENOMIC DNA]</scope>
    <source>
        <tissue evidence="7">Root</tissue>
    </source>
</reference>
<dbReference type="Pfam" id="PF00931">
    <property type="entry name" value="NB-ARC"/>
    <property type="match status" value="1"/>
</dbReference>
<evidence type="ECO:0000313" key="7">
    <source>
        <dbReference type="EMBL" id="KHN47465.1"/>
    </source>
</evidence>
<keyword evidence="3" id="KW-0067">ATP-binding</keyword>
<dbReference type="AlphaFoldDB" id="A0A0B2SRD5"/>
<dbReference type="PANTHER" id="PTHR33463">
    <property type="entry name" value="NB-ARC DOMAIN-CONTAINING PROTEIN-RELATED"/>
    <property type="match status" value="1"/>
</dbReference>
<dbReference type="InterPro" id="IPR003593">
    <property type="entry name" value="AAA+_ATPase"/>
</dbReference>
<keyword evidence="4" id="KW-0175">Coiled coil</keyword>
<evidence type="ECO:0000256" key="3">
    <source>
        <dbReference type="ARBA" id="ARBA00022840"/>
    </source>
</evidence>
<dbReference type="InterPro" id="IPR027417">
    <property type="entry name" value="P-loop_NTPase"/>
</dbReference>
<organism evidence="7">
    <name type="scientific">Glycine soja</name>
    <name type="common">Wild soybean</name>
    <dbReference type="NCBI Taxonomy" id="3848"/>
    <lineage>
        <taxon>Eukaryota</taxon>
        <taxon>Viridiplantae</taxon>
        <taxon>Streptophyta</taxon>
        <taxon>Embryophyta</taxon>
        <taxon>Tracheophyta</taxon>
        <taxon>Spermatophyta</taxon>
        <taxon>Magnoliopsida</taxon>
        <taxon>eudicotyledons</taxon>
        <taxon>Gunneridae</taxon>
        <taxon>Pentapetalae</taxon>
        <taxon>rosids</taxon>
        <taxon>fabids</taxon>
        <taxon>Fabales</taxon>
        <taxon>Fabaceae</taxon>
        <taxon>Papilionoideae</taxon>
        <taxon>50 kb inversion clade</taxon>
        <taxon>NPAAA clade</taxon>
        <taxon>indigoferoid/millettioid clade</taxon>
        <taxon>Phaseoleae</taxon>
        <taxon>Glycine</taxon>
        <taxon>Glycine subgen. Soja</taxon>
    </lineage>
</organism>
<feature type="compositionally biased region" description="Basic and acidic residues" evidence="5">
    <location>
        <begin position="500"/>
        <end position="514"/>
    </location>
</feature>
<dbReference type="GO" id="GO:0043531">
    <property type="term" value="F:ADP binding"/>
    <property type="evidence" value="ECO:0007669"/>
    <property type="project" value="InterPro"/>
</dbReference>
<dbReference type="GO" id="GO:0006952">
    <property type="term" value="P:defense response"/>
    <property type="evidence" value="ECO:0007669"/>
    <property type="project" value="UniProtKB-KW"/>
</dbReference>
<evidence type="ECO:0000256" key="1">
    <source>
        <dbReference type="ARBA" id="ARBA00022741"/>
    </source>
</evidence>
<dbReference type="SUPFAM" id="SSF52047">
    <property type="entry name" value="RNI-like"/>
    <property type="match status" value="1"/>
</dbReference>
<evidence type="ECO:0000256" key="2">
    <source>
        <dbReference type="ARBA" id="ARBA00022821"/>
    </source>
</evidence>
<accession>A0A0B2SRD5</accession>
<feature type="coiled-coil region" evidence="4">
    <location>
        <begin position="22"/>
        <end position="56"/>
    </location>
</feature>
<evidence type="ECO:0000256" key="4">
    <source>
        <dbReference type="SAM" id="Coils"/>
    </source>
</evidence>
<feature type="domain" description="AAA+ ATPase" evidence="6">
    <location>
        <begin position="146"/>
        <end position="300"/>
    </location>
</feature>
<dbReference type="SUPFAM" id="SSF52540">
    <property type="entry name" value="P-loop containing nucleoside triphosphate hydrolases"/>
    <property type="match status" value="1"/>
</dbReference>